<organism evidence="1 2">
    <name type="scientific">Clathrospora elynae</name>
    <dbReference type="NCBI Taxonomy" id="706981"/>
    <lineage>
        <taxon>Eukaryota</taxon>
        <taxon>Fungi</taxon>
        <taxon>Dikarya</taxon>
        <taxon>Ascomycota</taxon>
        <taxon>Pezizomycotina</taxon>
        <taxon>Dothideomycetes</taxon>
        <taxon>Pleosporomycetidae</taxon>
        <taxon>Pleosporales</taxon>
        <taxon>Diademaceae</taxon>
        <taxon>Clathrospora</taxon>
    </lineage>
</organism>
<feature type="non-terminal residue" evidence="1">
    <location>
        <position position="1"/>
    </location>
</feature>
<name>A0A6A5S7L1_9PLEO</name>
<dbReference type="Proteomes" id="UP000800038">
    <property type="component" value="Unassembled WGS sequence"/>
</dbReference>
<keyword evidence="2" id="KW-1185">Reference proteome</keyword>
<accession>A0A6A5S7L1</accession>
<dbReference type="EMBL" id="ML976177">
    <property type="protein sequence ID" value="KAF1936651.1"/>
    <property type="molecule type" value="Genomic_DNA"/>
</dbReference>
<reference evidence="1" key="1">
    <citation type="journal article" date="2020" name="Stud. Mycol.">
        <title>101 Dothideomycetes genomes: a test case for predicting lifestyles and emergence of pathogens.</title>
        <authorList>
            <person name="Haridas S."/>
            <person name="Albert R."/>
            <person name="Binder M."/>
            <person name="Bloem J."/>
            <person name="Labutti K."/>
            <person name="Salamov A."/>
            <person name="Andreopoulos B."/>
            <person name="Baker S."/>
            <person name="Barry K."/>
            <person name="Bills G."/>
            <person name="Bluhm B."/>
            <person name="Cannon C."/>
            <person name="Castanera R."/>
            <person name="Culley D."/>
            <person name="Daum C."/>
            <person name="Ezra D."/>
            <person name="Gonzalez J."/>
            <person name="Henrissat B."/>
            <person name="Kuo A."/>
            <person name="Liang C."/>
            <person name="Lipzen A."/>
            <person name="Lutzoni F."/>
            <person name="Magnuson J."/>
            <person name="Mondo S."/>
            <person name="Nolan M."/>
            <person name="Ohm R."/>
            <person name="Pangilinan J."/>
            <person name="Park H.-J."/>
            <person name="Ramirez L."/>
            <person name="Alfaro M."/>
            <person name="Sun H."/>
            <person name="Tritt A."/>
            <person name="Yoshinaga Y."/>
            <person name="Zwiers L.-H."/>
            <person name="Turgeon B."/>
            <person name="Goodwin S."/>
            <person name="Spatafora J."/>
            <person name="Crous P."/>
            <person name="Grigoriev I."/>
        </authorList>
    </citation>
    <scope>NUCLEOTIDE SEQUENCE</scope>
    <source>
        <strain evidence="1">CBS 161.51</strain>
    </source>
</reference>
<proteinExistence type="predicted"/>
<gene>
    <name evidence="1" type="ORF">EJ02DRAFT_479748</name>
</gene>
<evidence type="ECO:0000313" key="2">
    <source>
        <dbReference type="Proteomes" id="UP000800038"/>
    </source>
</evidence>
<sequence length="101" mass="11334">SSIRLTASPHYCLCIIPSILIPFIPENQPCIPRLRTIHLAFQLWLYPPVGRTLTDIDLLPHQRKNPKTSSLSSYRLCSLSNCHLIPLQVAESPIFSSACPL</sequence>
<protein>
    <submittedName>
        <fullName evidence="1">Uncharacterized protein</fullName>
    </submittedName>
</protein>
<dbReference type="AlphaFoldDB" id="A0A6A5S7L1"/>
<evidence type="ECO:0000313" key="1">
    <source>
        <dbReference type="EMBL" id="KAF1936651.1"/>
    </source>
</evidence>